<dbReference type="EMBL" id="JBHLWQ010000158">
    <property type="protein sequence ID" value="MFC0201971.1"/>
    <property type="molecule type" value="Genomic_DNA"/>
</dbReference>
<protein>
    <submittedName>
        <fullName evidence="3">Xanthine dehydrogenase accessory protein XdhC</fullName>
    </submittedName>
</protein>
<feature type="domain" description="XdhC- CoxI" evidence="1">
    <location>
        <begin position="4"/>
        <end position="55"/>
    </location>
</feature>
<dbReference type="PANTHER" id="PTHR30388">
    <property type="entry name" value="ALDEHYDE OXIDOREDUCTASE MOLYBDENUM COFACTOR ASSEMBLY PROTEIN"/>
    <property type="match status" value="1"/>
</dbReference>
<gene>
    <name evidence="3" type="primary">xdhC</name>
    <name evidence="3" type="ORF">ACFFIZ_17060</name>
</gene>
<dbReference type="Pfam" id="PF13478">
    <property type="entry name" value="XdhC_C"/>
    <property type="match status" value="1"/>
</dbReference>
<feature type="domain" description="XdhC Rossmann" evidence="2">
    <location>
        <begin position="91"/>
        <end position="227"/>
    </location>
</feature>
<dbReference type="NCBIfam" id="TIGR02964">
    <property type="entry name" value="xanthine_xdhC"/>
    <property type="match status" value="1"/>
</dbReference>
<dbReference type="InterPro" id="IPR036291">
    <property type="entry name" value="NAD(P)-bd_dom_sf"/>
</dbReference>
<name>A0ABV6CPN6_9RHOB</name>
<evidence type="ECO:0000259" key="1">
    <source>
        <dbReference type="Pfam" id="PF02625"/>
    </source>
</evidence>
<sequence>MIRVRVISARGSTPREAGAEMIVTPDGTQGTIGGGQLEYMAIDRARQMLARGEAEARMDIPLGPEIGQCCGGRVVLSLDRHAPMPDANPDVLIFGAGHVGRALARALQPLPVNALLIDSRPEELARATGPTRLTALPEAEIRAAQPGSSVVILTHDHALDFLLAAEALSRTDLAYIGMIGSATKRAQFTRFVRDRGIDPTPLTCPIGAGFSRDKRPEIIAAFTAAELMARLTSSSLKKYPCNS</sequence>
<proteinExistence type="predicted"/>
<dbReference type="Pfam" id="PF02625">
    <property type="entry name" value="XdhC_CoxI"/>
    <property type="match status" value="1"/>
</dbReference>
<dbReference type="SUPFAM" id="SSF51735">
    <property type="entry name" value="NAD(P)-binding Rossmann-fold domains"/>
    <property type="match status" value="1"/>
</dbReference>
<comment type="caution">
    <text evidence="3">The sequence shown here is derived from an EMBL/GenBank/DDBJ whole genome shotgun (WGS) entry which is preliminary data.</text>
</comment>
<accession>A0ABV6CPN6</accession>
<evidence type="ECO:0000313" key="3">
    <source>
        <dbReference type="EMBL" id="MFC0201971.1"/>
    </source>
</evidence>
<dbReference type="InterPro" id="IPR052698">
    <property type="entry name" value="MoCofactor_Util/Proc"/>
</dbReference>
<dbReference type="InterPro" id="IPR027051">
    <property type="entry name" value="XdhC_Rossmann_dom"/>
</dbReference>
<evidence type="ECO:0000313" key="4">
    <source>
        <dbReference type="Proteomes" id="UP001589795"/>
    </source>
</evidence>
<dbReference type="InterPro" id="IPR003777">
    <property type="entry name" value="XdhC_CoxI"/>
</dbReference>
<dbReference type="InterPro" id="IPR014308">
    <property type="entry name" value="Xanthine_DH_XdhC"/>
</dbReference>
<reference evidence="3 4" key="1">
    <citation type="submission" date="2024-09" db="EMBL/GenBank/DDBJ databases">
        <authorList>
            <person name="Sun Q."/>
            <person name="Mori K."/>
        </authorList>
    </citation>
    <scope>NUCLEOTIDE SEQUENCE [LARGE SCALE GENOMIC DNA]</scope>
    <source>
        <strain evidence="3 4">CCM 7904</strain>
    </source>
</reference>
<dbReference type="RefSeq" id="WP_265507248.1">
    <property type="nucleotide sequence ID" value="NZ_JAOTBE010000027.1"/>
</dbReference>
<dbReference type="Proteomes" id="UP001589795">
    <property type="component" value="Unassembled WGS sequence"/>
</dbReference>
<evidence type="ECO:0000259" key="2">
    <source>
        <dbReference type="Pfam" id="PF13478"/>
    </source>
</evidence>
<dbReference type="PANTHER" id="PTHR30388:SF6">
    <property type="entry name" value="XANTHINE DEHYDROGENASE SUBUNIT A-RELATED"/>
    <property type="match status" value="1"/>
</dbReference>
<keyword evidence="4" id="KW-1185">Reference proteome</keyword>
<dbReference type="Gene3D" id="3.40.50.720">
    <property type="entry name" value="NAD(P)-binding Rossmann-like Domain"/>
    <property type="match status" value="1"/>
</dbReference>
<organism evidence="3 4">
    <name type="scientific">Paracoccus rhizosphaerae</name>
    <dbReference type="NCBI Taxonomy" id="1133347"/>
    <lineage>
        <taxon>Bacteria</taxon>
        <taxon>Pseudomonadati</taxon>
        <taxon>Pseudomonadota</taxon>
        <taxon>Alphaproteobacteria</taxon>
        <taxon>Rhodobacterales</taxon>
        <taxon>Paracoccaceae</taxon>
        <taxon>Paracoccus</taxon>
    </lineage>
</organism>